<dbReference type="OrthoDB" id="9766486at2"/>
<evidence type="ECO:0000313" key="5">
    <source>
        <dbReference type="EMBL" id="SAL43455.1"/>
    </source>
</evidence>
<dbReference type="InterPro" id="IPR025110">
    <property type="entry name" value="AMP-bd_C"/>
</dbReference>
<reference evidence="5 6" key="1">
    <citation type="submission" date="2016-01" db="EMBL/GenBank/DDBJ databases">
        <authorList>
            <person name="Oliw E.H."/>
        </authorList>
    </citation>
    <scope>NUCLEOTIDE SEQUENCE [LARGE SCALE GENOMIC DNA]</scope>
    <source>
        <strain evidence="5">LMG 27134</strain>
    </source>
</reference>
<name>A0A158HGI3_9BURK</name>
<dbReference type="Pfam" id="PF00501">
    <property type="entry name" value="AMP-binding"/>
    <property type="match status" value="1"/>
</dbReference>
<dbReference type="PANTHER" id="PTHR43201">
    <property type="entry name" value="ACYL-COA SYNTHETASE"/>
    <property type="match status" value="1"/>
</dbReference>
<comment type="similarity">
    <text evidence="1">Belongs to the ATP-dependent AMP-binding enzyme family.</text>
</comment>
<evidence type="ECO:0000313" key="6">
    <source>
        <dbReference type="Proteomes" id="UP000054683"/>
    </source>
</evidence>
<keyword evidence="2" id="KW-0436">Ligase</keyword>
<feature type="domain" description="AMP-dependent synthetase/ligase" evidence="3">
    <location>
        <begin position="40"/>
        <end position="380"/>
    </location>
</feature>
<evidence type="ECO:0000259" key="4">
    <source>
        <dbReference type="Pfam" id="PF13193"/>
    </source>
</evidence>
<dbReference type="AlphaFoldDB" id="A0A158HGI3"/>
<dbReference type="PROSITE" id="PS00455">
    <property type="entry name" value="AMP_BINDING"/>
    <property type="match status" value="1"/>
</dbReference>
<evidence type="ECO:0000256" key="2">
    <source>
        <dbReference type="ARBA" id="ARBA00022598"/>
    </source>
</evidence>
<dbReference type="EMBL" id="FCOK02000030">
    <property type="protein sequence ID" value="SAL43455.1"/>
    <property type="molecule type" value="Genomic_DNA"/>
</dbReference>
<dbReference type="GO" id="GO:0006631">
    <property type="term" value="P:fatty acid metabolic process"/>
    <property type="evidence" value="ECO:0007669"/>
    <property type="project" value="TreeGrafter"/>
</dbReference>
<dbReference type="Proteomes" id="UP000054683">
    <property type="component" value="Unassembled WGS sequence"/>
</dbReference>
<protein>
    <submittedName>
        <fullName evidence="5">AMP-binding enzyme</fullName>
    </submittedName>
</protein>
<gene>
    <name evidence="5" type="ORF">AWB69_04401</name>
</gene>
<organism evidence="5 6">
    <name type="scientific">Caballeronia udeis</name>
    <dbReference type="NCBI Taxonomy" id="1232866"/>
    <lineage>
        <taxon>Bacteria</taxon>
        <taxon>Pseudomonadati</taxon>
        <taxon>Pseudomonadota</taxon>
        <taxon>Betaproteobacteria</taxon>
        <taxon>Burkholderiales</taxon>
        <taxon>Burkholderiaceae</taxon>
        <taxon>Caballeronia</taxon>
    </lineage>
</organism>
<dbReference type="RefSeq" id="WP_062088393.1">
    <property type="nucleotide sequence ID" value="NZ_FCOK02000030.1"/>
</dbReference>
<sequence>MTLTTLTSPYLAFKQTALQYPCNDFLHIPASARKHYATAEPLTLKYGETLERIDEQVERYRDAGYRAGMRVALLLENRPEFFVHFFALNALGISVVPLNADSRPHEIAYVAEHSEIVLAVGIGTTKPLLHAALQDKVPVADANTSALPTIESAGRAVPTPSMDDECAILYTSGTTGKPKGCVLDNRYFLSIGEIYITEGGLCDVRPGVERLITPLPLFHMNALACSTMAMVLSAGCVIQLDRFHPRSWWADVADSGATIVHYLGVMPAILLGMDADAPVTHSVRFGYGANVDPKHQQVFEQRFGFPLIEGWAMTETGGAVVIASSREPRHAGTRCFGQPRSGMEVKLVDAEYNEVASGVPGHMLVRREGPHPRLGFFRGYLKDDAATEAAWQHDWFHTGDIVRRGDDGSLHFVDRQKNIIRRSGENIAALEVEACLLDHPDVRQTAVIAAPDSLRDEEVMACVIVSPGTVRDETTARALQAWCLERLAYYKAPGYVAFVDALPVTSTNKVQKTQLAAFGSDPLNAPECYDLRAFKKRVS</sequence>
<dbReference type="Gene3D" id="3.30.300.30">
    <property type="match status" value="1"/>
</dbReference>
<dbReference type="SUPFAM" id="SSF56801">
    <property type="entry name" value="Acetyl-CoA synthetase-like"/>
    <property type="match status" value="1"/>
</dbReference>
<dbReference type="InterPro" id="IPR045851">
    <property type="entry name" value="AMP-bd_C_sf"/>
</dbReference>
<feature type="domain" description="AMP-binding enzyme C-terminal" evidence="4">
    <location>
        <begin position="431"/>
        <end position="509"/>
    </location>
</feature>
<evidence type="ECO:0000256" key="1">
    <source>
        <dbReference type="ARBA" id="ARBA00006432"/>
    </source>
</evidence>
<evidence type="ECO:0000259" key="3">
    <source>
        <dbReference type="Pfam" id="PF00501"/>
    </source>
</evidence>
<dbReference type="GO" id="GO:0031956">
    <property type="term" value="F:medium-chain fatty acid-CoA ligase activity"/>
    <property type="evidence" value="ECO:0007669"/>
    <property type="project" value="TreeGrafter"/>
</dbReference>
<accession>A0A158HGI3</accession>
<dbReference type="PANTHER" id="PTHR43201:SF5">
    <property type="entry name" value="MEDIUM-CHAIN ACYL-COA LIGASE ACSF2, MITOCHONDRIAL"/>
    <property type="match status" value="1"/>
</dbReference>
<proteinExistence type="inferred from homology"/>
<dbReference type="Pfam" id="PF13193">
    <property type="entry name" value="AMP-binding_C"/>
    <property type="match status" value="1"/>
</dbReference>
<dbReference type="InterPro" id="IPR042099">
    <property type="entry name" value="ANL_N_sf"/>
</dbReference>
<dbReference type="InterPro" id="IPR000873">
    <property type="entry name" value="AMP-dep_synth/lig_dom"/>
</dbReference>
<dbReference type="InterPro" id="IPR020845">
    <property type="entry name" value="AMP-binding_CS"/>
</dbReference>
<dbReference type="Gene3D" id="3.40.50.12780">
    <property type="entry name" value="N-terminal domain of ligase-like"/>
    <property type="match status" value="1"/>
</dbReference>